<feature type="transmembrane region" description="Helical" evidence="1">
    <location>
        <begin position="7"/>
        <end position="31"/>
    </location>
</feature>
<dbReference type="NCBIfam" id="TIGR00254">
    <property type="entry name" value="GGDEF"/>
    <property type="match status" value="1"/>
</dbReference>
<feature type="transmembrane region" description="Helical" evidence="1">
    <location>
        <begin position="111"/>
        <end position="128"/>
    </location>
</feature>
<dbReference type="GO" id="GO:1902201">
    <property type="term" value="P:negative regulation of bacterial-type flagellum-dependent cell motility"/>
    <property type="evidence" value="ECO:0007669"/>
    <property type="project" value="TreeGrafter"/>
</dbReference>
<dbReference type="CDD" id="cd01949">
    <property type="entry name" value="GGDEF"/>
    <property type="match status" value="1"/>
</dbReference>
<keyword evidence="1" id="KW-1133">Transmembrane helix</keyword>
<dbReference type="EMBL" id="JALBUF010000004">
    <property type="protein sequence ID" value="MCI0183467.1"/>
    <property type="molecule type" value="Genomic_DNA"/>
</dbReference>
<dbReference type="InterPro" id="IPR029787">
    <property type="entry name" value="Nucleotide_cyclase"/>
</dbReference>
<dbReference type="InterPro" id="IPR050469">
    <property type="entry name" value="Diguanylate_Cyclase"/>
</dbReference>
<protein>
    <recommendedName>
        <fullName evidence="2">GGDEF domain-containing protein</fullName>
    </recommendedName>
</protein>
<organism evidence="3 4">
    <name type="scientific">Sulfoacidibacillus ferrooxidans</name>
    <dbReference type="NCBI Taxonomy" id="2005001"/>
    <lineage>
        <taxon>Bacteria</taxon>
        <taxon>Bacillati</taxon>
        <taxon>Bacillota</taxon>
        <taxon>Bacilli</taxon>
        <taxon>Bacillales</taxon>
        <taxon>Alicyclobacillaceae</taxon>
        <taxon>Sulfoacidibacillus</taxon>
    </lineage>
</organism>
<evidence type="ECO:0000313" key="3">
    <source>
        <dbReference type="EMBL" id="MCI0183467.1"/>
    </source>
</evidence>
<dbReference type="Proteomes" id="UP001139263">
    <property type="component" value="Unassembled WGS sequence"/>
</dbReference>
<keyword evidence="1" id="KW-0812">Transmembrane</keyword>
<evidence type="ECO:0000313" key="4">
    <source>
        <dbReference type="Proteomes" id="UP001139263"/>
    </source>
</evidence>
<dbReference type="FunFam" id="3.30.70.270:FF:000001">
    <property type="entry name" value="Diguanylate cyclase domain protein"/>
    <property type="match status" value="1"/>
</dbReference>
<name>A0A9X1V965_9BACL</name>
<dbReference type="InterPro" id="IPR043128">
    <property type="entry name" value="Rev_trsase/Diguanyl_cyclase"/>
</dbReference>
<dbReference type="PROSITE" id="PS50887">
    <property type="entry name" value="GGDEF"/>
    <property type="match status" value="1"/>
</dbReference>
<feature type="transmembrane region" description="Helical" evidence="1">
    <location>
        <begin position="72"/>
        <end position="91"/>
    </location>
</feature>
<dbReference type="RefSeq" id="WP_241713805.1">
    <property type="nucleotide sequence ID" value="NZ_JALBUF010000004.1"/>
</dbReference>
<dbReference type="AlphaFoldDB" id="A0A9X1V965"/>
<dbReference type="InterPro" id="IPR003018">
    <property type="entry name" value="GAF"/>
</dbReference>
<reference evidence="3" key="1">
    <citation type="submission" date="2022-03" db="EMBL/GenBank/DDBJ databases">
        <title>Draft Genome Sequence of Firmicute Strain S0AB, a Heterotrophic Iron/Sulfur-Oxidizing Extreme Acidophile.</title>
        <authorList>
            <person name="Vergara E."/>
            <person name="Pakostova E."/>
            <person name="Johnson D.B."/>
            <person name="Holmes D.S."/>
        </authorList>
    </citation>
    <scope>NUCLEOTIDE SEQUENCE</scope>
    <source>
        <strain evidence="3">S0AB</strain>
    </source>
</reference>
<gene>
    <name evidence="3" type="ORF">MM817_01744</name>
</gene>
<comment type="caution">
    <text evidence="3">The sequence shown here is derived from an EMBL/GenBank/DDBJ whole genome shotgun (WGS) entry which is preliminary data.</text>
</comment>
<dbReference type="Gene3D" id="3.30.450.40">
    <property type="match status" value="1"/>
</dbReference>
<feature type="domain" description="GGDEF" evidence="2">
    <location>
        <begin position="432"/>
        <end position="572"/>
    </location>
</feature>
<evidence type="ECO:0000259" key="2">
    <source>
        <dbReference type="PROSITE" id="PS50887"/>
    </source>
</evidence>
<feature type="transmembrane region" description="Helical" evidence="1">
    <location>
        <begin position="140"/>
        <end position="161"/>
    </location>
</feature>
<dbReference type="GO" id="GO:0052621">
    <property type="term" value="F:diguanylate cyclase activity"/>
    <property type="evidence" value="ECO:0007669"/>
    <property type="project" value="TreeGrafter"/>
</dbReference>
<proteinExistence type="predicted"/>
<dbReference type="GO" id="GO:0043709">
    <property type="term" value="P:cell adhesion involved in single-species biofilm formation"/>
    <property type="evidence" value="ECO:0007669"/>
    <property type="project" value="TreeGrafter"/>
</dbReference>
<dbReference type="SUPFAM" id="SSF55781">
    <property type="entry name" value="GAF domain-like"/>
    <property type="match status" value="1"/>
</dbReference>
<dbReference type="PANTHER" id="PTHR45138">
    <property type="entry name" value="REGULATORY COMPONENTS OF SENSORY TRANSDUCTION SYSTEM"/>
    <property type="match status" value="1"/>
</dbReference>
<feature type="transmembrane region" description="Helical" evidence="1">
    <location>
        <begin position="181"/>
        <end position="200"/>
    </location>
</feature>
<keyword evidence="4" id="KW-1185">Reference proteome</keyword>
<dbReference type="SUPFAM" id="SSF55073">
    <property type="entry name" value="Nucleotide cyclase"/>
    <property type="match status" value="1"/>
</dbReference>
<dbReference type="InterPro" id="IPR000160">
    <property type="entry name" value="GGDEF_dom"/>
</dbReference>
<dbReference type="SMART" id="SM00065">
    <property type="entry name" value="GAF"/>
    <property type="match status" value="1"/>
</dbReference>
<dbReference type="Pfam" id="PF00990">
    <property type="entry name" value="GGDEF"/>
    <property type="match status" value="1"/>
</dbReference>
<sequence>MVVKKRYWASVIGVWSLAIISLISSALIFPFPAFTHFMWLLFSVLFLLLTLTYISPVLLGGQMISLSLGVEIPMFLLFGPVVTAMSLIVAWVIGELIRGKTWDVERTIKNIGMFMLMPTFASLGYGLAGGDFPDRISTSMLALLLPIVVFAVLHFISNYFVNFLHVAVEAPEDPWFLEIKWDLGSFAVEFSLALLFVFFEKIYGLQAILYLSIPFIVLLYIFRLYSNLVLANRQLTLISDLTMDLSSELREDQVVTVLLDGLAKIVRMTSCYLFCPDAEGMLIPCGVRGLSSETEEMMRKVRLQPGDGVTGTAFLHGQSLLDSGRRRVTVDRQIHGVAPVPGRSIVAVPLIYQDETLGVLTVTHTDYHAYSHRDQEMVQILASQVAISLWNARRLARTEEQSYIDQLTGVYNYRYFDSVIERMRHDADRLHASLGLLVMDLDHFKQINDRYGHLAGNEVLKSVANQIRQLVRYEDVVCRYGGEEFTVILPNVTLEVALAIAERLREGIEHHQVMITPIGKTSFMPIYITMSIGVAVYPEMANSSVDLLRNADRAMYVGSKQRGRNRVAAYEK</sequence>
<dbReference type="Gene3D" id="3.30.70.270">
    <property type="match status" value="1"/>
</dbReference>
<feature type="transmembrane region" description="Helical" evidence="1">
    <location>
        <begin position="207"/>
        <end position="225"/>
    </location>
</feature>
<dbReference type="PANTHER" id="PTHR45138:SF9">
    <property type="entry name" value="DIGUANYLATE CYCLASE DGCM-RELATED"/>
    <property type="match status" value="1"/>
</dbReference>
<feature type="transmembrane region" description="Helical" evidence="1">
    <location>
        <begin position="37"/>
        <end position="60"/>
    </location>
</feature>
<dbReference type="Pfam" id="PF13185">
    <property type="entry name" value="GAF_2"/>
    <property type="match status" value="1"/>
</dbReference>
<dbReference type="InterPro" id="IPR029016">
    <property type="entry name" value="GAF-like_dom_sf"/>
</dbReference>
<dbReference type="SMART" id="SM00267">
    <property type="entry name" value="GGDEF"/>
    <property type="match status" value="1"/>
</dbReference>
<dbReference type="GO" id="GO:0005886">
    <property type="term" value="C:plasma membrane"/>
    <property type="evidence" value="ECO:0007669"/>
    <property type="project" value="TreeGrafter"/>
</dbReference>
<keyword evidence="1" id="KW-0472">Membrane</keyword>
<evidence type="ECO:0000256" key="1">
    <source>
        <dbReference type="SAM" id="Phobius"/>
    </source>
</evidence>
<accession>A0A9X1V965</accession>